<dbReference type="OrthoDB" id="3730619at2"/>
<dbReference type="EC" id="6.4.1.2" evidence="3"/>
<name>A0A160T766_9CHLR</name>
<dbReference type="SUPFAM" id="SSF51230">
    <property type="entry name" value="Single hybrid motif"/>
    <property type="match status" value="1"/>
</dbReference>
<feature type="domain" description="Lipoyl-binding" evidence="2">
    <location>
        <begin position="86"/>
        <end position="165"/>
    </location>
</feature>
<dbReference type="InterPro" id="IPR011053">
    <property type="entry name" value="Single_hybrid_motif"/>
</dbReference>
<keyword evidence="1" id="KW-0092">Biotin</keyword>
<gene>
    <name evidence="3" type="ORF">CFX0092_A3270</name>
</gene>
<dbReference type="PANTHER" id="PTHR45266:SF3">
    <property type="entry name" value="OXALOACETATE DECARBOXYLASE ALPHA CHAIN"/>
    <property type="match status" value="1"/>
</dbReference>
<protein>
    <submittedName>
        <fullName evidence="3">Acetyl-CoA carboxylase</fullName>
        <ecNumber evidence="3">6.4.1.2</ecNumber>
    </submittedName>
</protein>
<dbReference type="FunFam" id="2.40.50.100:FF:000003">
    <property type="entry name" value="Acetyl-CoA carboxylase biotin carboxyl carrier protein"/>
    <property type="match status" value="1"/>
</dbReference>
<keyword evidence="3" id="KW-0436">Ligase</keyword>
<dbReference type="AlphaFoldDB" id="A0A160T766"/>
<dbReference type="PANTHER" id="PTHR45266">
    <property type="entry name" value="OXALOACETATE DECARBOXYLASE ALPHA CHAIN"/>
    <property type="match status" value="1"/>
</dbReference>
<dbReference type="Proteomes" id="UP000215027">
    <property type="component" value="Chromosome I"/>
</dbReference>
<sequence length="173" mass="18892">MKYIATVKDREYTIEIDPDKGILIDGEPQAIDFRRLPSGGVTSLLMNNRSISAVVEEHSDRWEVLIEGELYTVQVQDERAYRLERMRSSGLTVDGEAIVSSPMPGIIVSVPVSVGDVVRHGDKVIILESMKMENELRAPCDGVVTHVHVAAGASVEKDQPLVGISQEHAGSEG</sequence>
<dbReference type="GO" id="GO:0003989">
    <property type="term" value="F:acetyl-CoA carboxylase activity"/>
    <property type="evidence" value="ECO:0007669"/>
    <property type="project" value="UniProtKB-EC"/>
</dbReference>
<dbReference type="RefSeq" id="WP_095044396.1">
    <property type="nucleotide sequence ID" value="NZ_LN890655.1"/>
</dbReference>
<evidence type="ECO:0000259" key="2">
    <source>
        <dbReference type="PROSITE" id="PS50968"/>
    </source>
</evidence>
<evidence type="ECO:0000313" key="3">
    <source>
        <dbReference type="EMBL" id="CUS05148.2"/>
    </source>
</evidence>
<evidence type="ECO:0000313" key="4">
    <source>
        <dbReference type="Proteomes" id="UP000215027"/>
    </source>
</evidence>
<accession>A0A160T766</accession>
<proteinExistence type="predicted"/>
<keyword evidence="4" id="KW-1185">Reference proteome</keyword>
<evidence type="ECO:0000256" key="1">
    <source>
        <dbReference type="ARBA" id="ARBA00023267"/>
    </source>
</evidence>
<dbReference type="KEGG" id="pbf:CFX0092_A3270"/>
<organism evidence="3 4">
    <name type="scientific">Candidatus Promineifilum breve</name>
    <dbReference type="NCBI Taxonomy" id="1806508"/>
    <lineage>
        <taxon>Bacteria</taxon>
        <taxon>Bacillati</taxon>
        <taxon>Chloroflexota</taxon>
        <taxon>Ardenticatenia</taxon>
        <taxon>Candidatus Promineifilales</taxon>
        <taxon>Candidatus Promineifilaceae</taxon>
        <taxon>Candidatus Promineifilum</taxon>
    </lineage>
</organism>
<dbReference type="CDD" id="cd06850">
    <property type="entry name" value="biotinyl_domain"/>
    <property type="match status" value="1"/>
</dbReference>
<dbReference type="InterPro" id="IPR000089">
    <property type="entry name" value="Biotin_lipoyl"/>
</dbReference>
<dbReference type="Pfam" id="PF00364">
    <property type="entry name" value="Biotin_lipoyl"/>
    <property type="match status" value="1"/>
</dbReference>
<dbReference type="Gene3D" id="2.40.50.100">
    <property type="match status" value="1"/>
</dbReference>
<reference evidence="3" key="1">
    <citation type="submission" date="2016-01" db="EMBL/GenBank/DDBJ databases">
        <authorList>
            <person name="Mcilroy J.S."/>
            <person name="Karst M S."/>
            <person name="Albertsen M."/>
        </authorList>
    </citation>
    <scope>NUCLEOTIDE SEQUENCE</scope>
    <source>
        <strain evidence="3">Cfx-K</strain>
    </source>
</reference>
<dbReference type="InterPro" id="IPR050709">
    <property type="entry name" value="Biotin_Carboxyl_Carrier/Decarb"/>
</dbReference>
<dbReference type="PROSITE" id="PS50968">
    <property type="entry name" value="BIOTINYL_LIPOYL"/>
    <property type="match status" value="1"/>
</dbReference>
<dbReference type="EMBL" id="LN890655">
    <property type="protein sequence ID" value="CUS05148.2"/>
    <property type="molecule type" value="Genomic_DNA"/>
</dbReference>